<comment type="caution">
    <text evidence="1">The sequence shown here is derived from an EMBL/GenBank/DDBJ whole genome shotgun (WGS) entry which is preliminary data.</text>
</comment>
<organism evidence="1 2">
    <name type="scientific">Catenibacillus scindens</name>
    <dbReference type="NCBI Taxonomy" id="673271"/>
    <lineage>
        <taxon>Bacteria</taxon>
        <taxon>Bacillati</taxon>
        <taxon>Bacillota</taxon>
        <taxon>Clostridia</taxon>
        <taxon>Lachnospirales</taxon>
        <taxon>Lachnospiraceae</taxon>
        <taxon>Catenibacillus</taxon>
    </lineage>
</organism>
<evidence type="ECO:0000313" key="1">
    <source>
        <dbReference type="EMBL" id="MBB5263035.1"/>
    </source>
</evidence>
<dbReference type="AlphaFoldDB" id="A0A7W8M3G5"/>
<reference evidence="1 2" key="1">
    <citation type="submission" date="2020-08" db="EMBL/GenBank/DDBJ databases">
        <title>Genomic Encyclopedia of Type Strains, Phase IV (KMG-IV): sequencing the most valuable type-strain genomes for metagenomic binning, comparative biology and taxonomic classification.</title>
        <authorList>
            <person name="Goeker M."/>
        </authorList>
    </citation>
    <scope>NUCLEOTIDE SEQUENCE [LARGE SCALE GENOMIC DNA]</scope>
    <source>
        <strain evidence="1 2">DSM 106146</strain>
    </source>
</reference>
<keyword evidence="2" id="KW-1185">Reference proteome</keyword>
<name>A0A7W8M3G5_9FIRM</name>
<accession>A0A7W8M3G5</accession>
<evidence type="ECO:0000313" key="2">
    <source>
        <dbReference type="Proteomes" id="UP000543642"/>
    </source>
</evidence>
<protein>
    <submittedName>
        <fullName evidence="1">Uncharacterized protein</fullName>
    </submittedName>
</protein>
<dbReference type="EMBL" id="JACHFW010000001">
    <property type="protein sequence ID" value="MBB5263035.1"/>
    <property type="molecule type" value="Genomic_DNA"/>
</dbReference>
<sequence>MKAIKIKVKPGCKDSKCTWEIDSIYIDGFYSYKKKEEVYDYLVKKPVFHSG</sequence>
<dbReference type="Proteomes" id="UP000543642">
    <property type="component" value="Unassembled WGS sequence"/>
</dbReference>
<gene>
    <name evidence="1" type="ORF">HNP82_000129</name>
</gene>
<proteinExistence type="predicted"/>
<dbReference type="RefSeq" id="WP_243164592.1">
    <property type="nucleotide sequence ID" value="NZ_JACHFW010000001.1"/>
</dbReference>